<gene>
    <name evidence="1" type="ORF">SPARVUS_LOCUS10068738</name>
</gene>
<protein>
    <submittedName>
        <fullName evidence="1">Uncharacterized protein</fullName>
    </submittedName>
</protein>
<evidence type="ECO:0000313" key="2">
    <source>
        <dbReference type="Proteomes" id="UP001162483"/>
    </source>
</evidence>
<organism evidence="1 2">
    <name type="scientific">Staurois parvus</name>
    <dbReference type="NCBI Taxonomy" id="386267"/>
    <lineage>
        <taxon>Eukaryota</taxon>
        <taxon>Metazoa</taxon>
        <taxon>Chordata</taxon>
        <taxon>Craniata</taxon>
        <taxon>Vertebrata</taxon>
        <taxon>Euteleostomi</taxon>
        <taxon>Amphibia</taxon>
        <taxon>Batrachia</taxon>
        <taxon>Anura</taxon>
        <taxon>Neobatrachia</taxon>
        <taxon>Ranoidea</taxon>
        <taxon>Ranidae</taxon>
        <taxon>Staurois</taxon>
    </lineage>
</organism>
<reference evidence="1" key="1">
    <citation type="submission" date="2023-05" db="EMBL/GenBank/DDBJ databases">
        <authorList>
            <person name="Stuckert A."/>
        </authorList>
    </citation>
    <scope>NUCLEOTIDE SEQUENCE</scope>
</reference>
<keyword evidence="2" id="KW-1185">Reference proteome</keyword>
<dbReference type="Proteomes" id="UP001162483">
    <property type="component" value="Unassembled WGS sequence"/>
</dbReference>
<sequence>MQTTSTNICERIGLLSGSSVNSSFGCHLCNKSIYDIPLLLNITLSTISGIITKRKRLGTTAIQLLMVLHQSGSH</sequence>
<evidence type="ECO:0000313" key="1">
    <source>
        <dbReference type="EMBL" id="CAI9584673.1"/>
    </source>
</evidence>
<proteinExistence type="predicted"/>
<name>A0ABN9EMR8_9NEOB</name>
<comment type="caution">
    <text evidence="1">The sequence shown here is derived from an EMBL/GenBank/DDBJ whole genome shotgun (WGS) entry which is preliminary data.</text>
</comment>
<dbReference type="EMBL" id="CATNWA010015569">
    <property type="protein sequence ID" value="CAI9584673.1"/>
    <property type="molecule type" value="Genomic_DNA"/>
</dbReference>
<accession>A0ABN9EMR8</accession>